<feature type="region of interest" description="Disordered" evidence="2">
    <location>
        <begin position="1"/>
        <end position="47"/>
    </location>
</feature>
<feature type="compositionally biased region" description="Polar residues" evidence="2">
    <location>
        <begin position="1"/>
        <end position="20"/>
    </location>
</feature>
<feature type="coiled-coil region" evidence="1">
    <location>
        <begin position="219"/>
        <end position="246"/>
    </location>
</feature>
<gene>
    <name evidence="3" type="ORF">NEMBOFW57_008851</name>
</gene>
<proteinExistence type="predicted"/>
<feature type="compositionally biased region" description="Acidic residues" evidence="2">
    <location>
        <begin position="30"/>
        <end position="47"/>
    </location>
</feature>
<evidence type="ECO:0000256" key="1">
    <source>
        <dbReference type="SAM" id="Coils"/>
    </source>
</evidence>
<organism evidence="3 4">
    <name type="scientific">Staphylotrichum longicolle</name>
    <dbReference type="NCBI Taxonomy" id="669026"/>
    <lineage>
        <taxon>Eukaryota</taxon>
        <taxon>Fungi</taxon>
        <taxon>Dikarya</taxon>
        <taxon>Ascomycota</taxon>
        <taxon>Pezizomycotina</taxon>
        <taxon>Sordariomycetes</taxon>
        <taxon>Sordariomycetidae</taxon>
        <taxon>Sordariales</taxon>
        <taxon>Chaetomiaceae</taxon>
        <taxon>Staphylotrichum</taxon>
    </lineage>
</organism>
<evidence type="ECO:0000313" key="4">
    <source>
        <dbReference type="Proteomes" id="UP001197093"/>
    </source>
</evidence>
<keyword evidence="4" id="KW-1185">Reference proteome</keyword>
<protein>
    <submittedName>
        <fullName evidence="3">Uncharacterized protein</fullName>
    </submittedName>
</protein>
<accession>A0AAD4ESH7</accession>
<evidence type="ECO:0000256" key="2">
    <source>
        <dbReference type="SAM" id="MobiDB-lite"/>
    </source>
</evidence>
<dbReference type="AlphaFoldDB" id="A0AAD4ESH7"/>
<keyword evidence="1" id="KW-0175">Coiled coil</keyword>
<dbReference type="Proteomes" id="UP001197093">
    <property type="component" value="Unassembled WGS sequence"/>
</dbReference>
<reference evidence="3" key="1">
    <citation type="submission" date="2023-02" db="EMBL/GenBank/DDBJ databases">
        <authorList>
            <person name="Palmer J.M."/>
        </authorList>
    </citation>
    <scope>NUCLEOTIDE SEQUENCE</scope>
    <source>
        <strain evidence="3">FW57</strain>
    </source>
</reference>
<sequence length="276" mass="31748">MSANTPSEQPHTQLVSSSAGPAQDAGEQAESPEEYDDEDEDEEADEEYEVLSRLITDIENHIKNLPPPNRGIQELQDYYLKNPDGSIPPFEEQIARLIEAHQAREEISTSLLTRVAARLGYDRELLEVFNESSRTMDAHFDAIRKENLRVRMLVQERSSMFMAAQRQHALRMMEVQRRRNEVHEATQEQHAQQIREIQAALHAQQAQQAHLTQQAAHALETIQAEQAQHAQQVKQAQQALQELQAEQIHQALHARHAQRQIQQQMVQHQQQPQPEL</sequence>
<name>A0AAD4ESH7_9PEZI</name>
<comment type="caution">
    <text evidence="3">The sequence shown here is derived from an EMBL/GenBank/DDBJ whole genome shotgun (WGS) entry which is preliminary data.</text>
</comment>
<dbReference type="EMBL" id="JAHCVI010000004">
    <property type="protein sequence ID" value="KAG7286540.1"/>
    <property type="molecule type" value="Genomic_DNA"/>
</dbReference>
<evidence type="ECO:0000313" key="3">
    <source>
        <dbReference type="EMBL" id="KAG7286540.1"/>
    </source>
</evidence>